<keyword evidence="3" id="KW-1185">Reference proteome</keyword>
<protein>
    <recommendedName>
        <fullName evidence="1">HNH nuclease domain-containing protein</fullName>
    </recommendedName>
</protein>
<accession>A0ABR2H366</accession>
<organism evidence="2 3">
    <name type="scientific">Tritrichomonas musculus</name>
    <dbReference type="NCBI Taxonomy" id="1915356"/>
    <lineage>
        <taxon>Eukaryota</taxon>
        <taxon>Metamonada</taxon>
        <taxon>Parabasalia</taxon>
        <taxon>Tritrichomonadida</taxon>
        <taxon>Tritrichomonadidae</taxon>
        <taxon>Tritrichomonas</taxon>
    </lineage>
</organism>
<proteinExistence type="predicted"/>
<sequence>MTTDFVPLLNFEDEYEIMVEYPNVIRKKSNQQIVNERIDAYGYVVVSLHSYPYKKHRLIALQFIPNPNNLPQVDHKNHNKTDNRIDNLRWCDNSVNNKNRLSYNGVEAQYVDELPENAEVIDEYNGWEFEDYYIDHDLNIYYDTGANYRILYKVKGKYVSMRDINNKKRCLNVKKLSRQFL</sequence>
<dbReference type="EMBL" id="JAPFFF010000044">
    <property type="protein sequence ID" value="KAK8840654.1"/>
    <property type="molecule type" value="Genomic_DNA"/>
</dbReference>
<evidence type="ECO:0000259" key="1">
    <source>
        <dbReference type="Pfam" id="PF13392"/>
    </source>
</evidence>
<dbReference type="Proteomes" id="UP001470230">
    <property type="component" value="Unassembled WGS sequence"/>
</dbReference>
<dbReference type="Pfam" id="PF13392">
    <property type="entry name" value="HNH_3"/>
    <property type="match status" value="1"/>
</dbReference>
<evidence type="ECO:0000313" key="3">
    <source>
        <dbReference type="Proteomes" id="UP001470230"/>
    </source>
</evidence>
<name>A0ABR2H366_9EUKA</name>
<dbReference type="InterPro" id="IPR044925">
    <property type="entry name" value="His-Me_finger_sf"/>
</dbReference>
<feature type="domain" description="HNH nuclease" evidence="1">
    <location>
        <begin position="53"/>
        <end position="97"/>
    </location>
</feature>
<dbReference type="InterPro" id="IPR003615">
    <property type="entry name" value="HNH_nuc"/>
</dbReference>
<gene>
    <name evidence="2" type="ORF">M9Y10_030429</name>
</gene>
<reference evidence="2 3" key="1">
    <citation type="submission" date="2024-04" db="EMBL/GenBank/DDBJ databases">
        <title>Tritrichomonas musculus Genome.</title>
        <authorList>
            <person name="Alves-Ferreira E."/>
            <person name="Grigg M."/>
            <person name="Lorenzi H."/>
            <person name="Galac M."/>
        </authorList>
    </citation>
    <scope>NUCLEOTIDE SEQUENCE [LARGE SCALE GENOMIC DNA]</scope>
    <source>
        <strain evidence="2 3">EAF2021</strain>
    </source>
</reference>
<dbReference type="SUPFAM" id="SSF54060">
    <property type="entry name" value="His-Me finger endonucleases"/>
    <property type="match status" value="1"/>
</dbReference>
<comment type="caution">
    <text evidence="2">The sequence shown here is derived from an EMBL/GenBank/DDBJ whole genome shotgun (WGS) entry which is preliminary data.</text>
</comment>
<dbReference type="Gene3D" id="3.90.75.20">
    <property type="match status" value="1"/>
</dbReference>
<evidence type="ECO:0000313" key="2">
    <source>
        <dbReference type="EMBL" id="KAK8840654.1"/>
    </source>
</evidence>